<dbReference type="Proteomes" id="UP000078540">
    <property type="component" value="Unassembled WGS sequence"/>
</dbReference>
<gene>
    <name evidence="2" type="ORF">ALC53_00300</name>
</gene>
<reference evidence="2 3" key="1">
    <citation type="submission" date="2015-09" db="EMBL/GenBank/DDBJ databases">
        <title>Atta colombica WGS genome.</title>
        <authorList>
            <person name="Nygaard S."/>
            <person name="Hu H."/>
            <person name="Boomsma J."/>
            <person name="Zhang G."/>
        </authorList>
    </citation>
    <scope>NUCLEOTIDE SEQUENCE [LARGE SCALE GENOMIC DNA]</scope>
    <source>
        <strain evidence="2">Treedump-2</strain>
        <tissue evidence="2">Whole body</tissue>
    </source>
</reference>
<feature type="transmembrane region" description="Helical" evidence="1">
    <location>
        <begin position="83"/>
        <end position="100"/>
    </location>
</feature>
<keyword evidence="1" id="KW-1133">Transmembrane helix</keyword>
<dbReference type="AlphaFoldDB" id="A0A195BYR2"/>
<keyword evidence="1" id="KW-0812">Transmembrane</keyword>
<dbReference type="EMBL" id="KQ976395">
    <property type="protein sequence ID" value="KYM93068.1"/>
    <property type="molecule type" value="Genomic_DNA"/>
</dbReference>
<keyword evidence="1" id="KW-0472">Membrane</keyword>
<evidence type="ECO:0000256" key="1">
    <source>
        <dbReference type="SAM" id="Phobius"/>
    </source>
</evidence>
<feature type="non-terminal residue" evidence="2">
    <location>
        <position position="1"/>
    </location>
</feature>
<organism evidence="2 3">
    <name type="scientific">Atta colombica</name>
    <dbReference type="NCBI Taxonomy" id="520822"/>
    <lineage>
        <taxon>Eukaryota</taxon>
        <taxon>Metazoa</taxon>
        <taxon>Ecdysozoa</taxon>
        <taxon>Arthropoda</taxon>
        <taxon>Hexapoda</taxon>
        <taxon>Insecta</taxon>
        <taxon>Pterygota</taxon>
        <taxon>Neoptera</taxon>
        <taxon>Endopterygota</taxon>
        <taxon>Hymenoptera</taxon>
        <taxon>Apocrita</taxon>
        <taxon>Aculeata</taxon>
        <taxon>Formicoidea</taxon>
        <taxon>Formicidae</taxon>
        <taxon>Myrmicinae</taxon>
        <taxon>Atta</taxon>
    </lineage>
</organism>
<evidence type="ECO:0000313" key="3">
    <source>
        <dbReference type="Proteomes" id="UP000078540"/>
    </source>
</evidence>
<sequence length="104" mass="11799">IADYFINNECNIAKSNGAKIKSTSNPNKYESCTGYFLGDMTDELESYDYGNYIESFVSGDPKFYAYIVNWKDKKKLLVQRGGFLLYIIKPVLSTLLSLIIEGTK</sequence>
<name>A0A195BYR2_9HYME</name>
<keyword evidence="3" id="KW-1185">Reference proteome</keyword>
<protein>
    <submittedName>
        <fullName evidence="2">Uncharacterized protein</fullName>
    </submittedName>
</protein>
<accession>A0A195BYR2</accession>
<proteinExistence type="predicted"/>
<evidence type="ECO:0000313" key="2">
    <source>
        <dbReference type="EMBL" id="KYM93068.1"/>
    </source>
</evidence>